<name>A0A8X6NQR3_NEPPI</name>
<evidence type="ECO:0000313" key="2">
    <source>
        <dbReference type="Proteomes" id="UP000887013"/>
    </source>
</evidence>
<protein>
    <submittedName>
        <fullName evidence="1">Uncharacterized protein</fullName>
    </submittedName>
</protein>
<reference evidence="1" key="1">
    <citation type="submission" date="2020-08" db="EMBL/GenBank/DDBJ databases">
        <title>Multicomponent nature underlies the extraordinary mechanical properties of spider dragline silk.</title>
        <authorList>
            <person name="Kono N."/>
            <person name="Nakamura H."/>
            <person name="Mori M."/>
            <person name="Yoshida Y."/>
            <person name="Ohtoshi R."/>
            <person name="Malay A.D."/>
            <person name="Moran D.A.P."/>
            <person name="Tomita M."/>
            <person name="Numata K."/>
            <person name="Arakawa K."/>
        </authorList>
    </citation>
    <scope>NUCLEOTIDE SEQUENCE</scope>
</reference>
<keyword evidence="2" id="KW-1185">Reference proteome</keyword>
<evidence type="ECO:0000313" key="1">
    <source>
        <dbReference type="EMBL" id="GFT27588.1"/>
    </source>
</evidence>
<sequence>EIPDSAFNGKFPSLVSLAVSMHMANGLQNREAISVGELGVFHRLTTWEIYGLKGGS</sequence>
<dbReference type="AlphaFoldDB" id="A0A8X6NQR3"/>
<dbReference type="EMBL" id="BMAW01060696">
    <property type="protein sequence ID" value="GFT27588.1"/>
    <property type="molecule type" value="Genomic_DNA"/>
</dbReference>
<dbReference type="Proteomes" id="UP000887013">
    <property type="component" value="Unassembled WGS sequence"/>
</dbReference>
<comment type="caution">
    <text evidence="1">The sequence shown here is derived from an EMBL/GenBank/DDBJ whole genome shotgun (WGS) entry which is preliminary data.</text>
</comment>
<gene>
    <name evidence="1" type="ORF">NPIL_650991</name>
</gene>
<organism evidence="1 2">
    <name type="scientific">Nephila pilipes</name>
    <name type="common">Giant wood spider</name>
    <name type="synonym">Nephila maculata</name>
    <dbReference type="NCBI Taxonomy" id="299642"/>
    <lineage>
        <taxon>Eukaryota</taxon>
        <taxon>Metazoa</taxon>
        <taxon>Ecdysozoa</taxon>
        <taxon>Arthropoda</taxon>
        <taxon>Chelicerata</taxon>
        <taxon>Arachnida</taxon>
        <taxon>Araneae</taxon>
        <taxon>Araneomorphae</taxon>
        <taxon>Entelegynae</taxon>
        <taxon>Araneoidea</taxon>
        <taxon>Nephilidae</taxon>
        <taxon>Nephila</taxon>
    </lineage>
</organism>
<accession>A0A8X6NQR3</accession>
<feature type="non-terminal residue" evidence="1">
    <location>
        <position position="1"/>
    </location>
</feature>
<proteinExistence type="predicted"/>